<feature type="transmembrane region" description="Helical" evidence="8">
    <location>
        <begin position="84"/>
        <end position="103"/>
    </location>
</feature>
<keyword evidence="5 8" id="KW-0812">Transmembrane</keyword>
<protein>
    <recommendedName>
        <fullName evidence="4">Methylamine utilization protein MauE</fullName>
    </recommendedName>
</protein>
<feature type="transmembrane region" description="Helical" evidence="8">
    <location>
        <begin position="123"/>
        <end position="143"/>
    </location>
</feature>
<comment type="function">
    <text evidence="1">May be specifically involved in the processing, transport, and/or maturation of the MADH beta-subunit.</text>
</comment>
<comment type="subcellular location">
    <subcellularLocation>
        <location evidence="2">Membrane</location>
        <topology evidence="2">Multi-pass membrane protein</topology>
    </subcellularLocation>
</comment>
<dbReference type="Proteomes" id="UP001419910">
    <property type="component" value="Unassembled WGS sequence"/>
</dbReference>
<accession>A0ABU9Y418</accession>
<evidence type="ECO:0000256" key="4">
    <source>
        <dbReference type="ARBA" id="ARBA00019078"/>
    </source>
</evidence>
<evidence type="ECO:0000313" key="10">
    <source>
        <dbReference type="EMBL" id="MEN2790553.1"/>
    </source>
</evidence>
<keyword evidence="11" id="KW-1185">Reference proteome</keyword>
<dbReference type="EMBL" id="JBDIME010000010">
    <property type="protein sequence ID" value="MEN2790553.1"/>
    <property type="molecule type" value="Genomic_DNA"/>
</dbReference>
<evidence type="ECO:0000259" key="9">
    <source>
        <dbReference type="Pfam" id="PF07291"/>
    </source>
</evidence>
<sequence length="186" mass="19002">MNAALATVTAMPGLGVIGLAGALGVGMIFTHAGISKLQHKELLAGIVANYRLLPEPLVAPVARVLPLVELALGLALLADGQRAAVLPAALLLLAFAGAMAINIRRGRTHIDCGCGRSQLRQTVSWPLVWRNLALVALVLPRLLPAPGTSGLDLATAIAGGAGLFLTTLLFNAIGSLSASPLTAKRS</sequence>
<evidence type="ECO:0000256" key="2">
    <source>
        <dbReference type="ARBA" id="ARBA00004141"/>
    </source>
</evidence>
<dbReference type="InterPro" id="IPR009908">
    <property type="entry name" value="Methylamine_util_MauE"/>
</dbReference>
<keyword evidence="6 8" id="KW-1133">Transmembrane helix</keyword>
<feature type="transmembrane region" description="Helical" evidence="8">
    <location>
        <begin position="12"/>
        <end position="35"/>
    </location>
</feature>
<evidence type="ECO:0000256" key="5">
    <source>
        <dbReference type="ARBA" id="ARBA00022692"/>
    </source>
</evidence>
<comment type="pathway">
    <text evidence="3">One-carbon metabolism; methylamine degradation.</text>
</comment>
<evidence type="ECO:0000256" key="6">
    <source>
        <dbReference type="ARBA" id="ARBA00022989"/>
    </source>
</evidence>
<feature type="domain" description="Methylamine utilisation protein MauE" evidence="9">
    <location>
        <begin position="17"/>
        <end position="139"/>
    </location>
</feature>
<dbReference type="Pfam" id="PF07291">
    <property type="entry name" value="MauE"/>
    <property type="match status" value="1"/>
</dbReference>
<evidence type="ECO:0000256" key="7">
    <source>
        <dbReference type="ARBA" id="ARBA00023136"/>
    </source>
</evidence>
<name>A0ABU9Y418_9SPHN</name>
<keyword evidence="7 8" id="KW-0472">Membrane</keyword>
<evidence type="ECO:0000313" key="11">
    <source>
        <dbReference type="Proteomes" id="UP001419910"/>
    </source>
</evidence>
<dbReference type="RefSeq" id="WP_343888300.1">
    <property type="nucleotide sequence ID" value="NZ_BAAAEH010000008.1"/>
</dbReference>
<proteinExistence type="predicted"/>
<evidence type="ECO:0000256" key="8">
    <source>
        <dbReference type="SAM" id="Phobius"/>
    </source>
</evidence>
<reference evidence="10 11" key="1">
    <citation type="submission" date="2024-05" db="EMBL/GenBank/DDBJ databases">
        <authorList>
            <person name="Liu Q."/>
            <person name="Xin Y.-H."/>
        </authorList>
    </citation>
    <scope>NUCLEOTIDE SEQUENCE [LARGE SCALE GENOMIC DNA]</scope>
    <source>
        <strain evidence="10 11">CGMCC 1.10181</strain>
    </source>
</reference>
<evidence type="ECO:0000256" key="3">
    <source>
        <dbReference type="ARBA" id="ARBA00004856"/>
    </source>
</evidence>
<organism evidence="10 11">
    <name type="scientific">Sphingomonas oligophenolica</name>
    <dbReference type="NCBI Taxonomy" id="301154"/>
    <lineage>
        <taxon>Bacteria</taxon>
        <taxon>Pseudomonadati</taxon>
        <taxon>Pseudomonadota</taxon>
        <taxon>Alphaproteobacteria</taxon>
        <taxon>Sphingomonadales</taxon>
        <taxon>Sphingomonadaceae</taxon>
        <taxon>Sphingomonas</taxon>
    </lineage>
</organism>
<gene>
    <name evidence="10" type="ORF">ABC974_13015</name>
</gene>
<evidence type="ECO:0000256" key="1">
    <source>
        <dbReference type="ARBA" id="ARBA00003475"/>
    </source>
</evidence>
<feature type="transmembrane region" description="Helical" evidence="8">
    <location>
        <begin position="155"/>
        <end position="176"/>
    </location>
</feature>
<comment type="caution">
    <text evidence="10">The sequence shown here is derived from an EMBL/GenBank/DDBJ whole genome shotgun (WGS) entry which is preliminary data.</text>
</comment>